<dbReference type="InterPro" id="IPR001752">
    <property type="entry name" value="Kinesin_motor_dom"/>
</dbReference>
<keyword evidence="8" id="KW-1185">Reference proteome</keyword>
<dbReference type="Gene3D" id="3.40.850.10">
    <property type="entry name" value="Kinesin motor domain"/>
    <property type="match status" value="2"/>
</dbReference>
<gene>
    <name evidence="7" type="ORF">NEQG_02056</name>
</gene>
<dbReference type="VEuPathDB" id="MicrosporidiaDB:NEQG_02056"/>
<dbReference type="AlphaFoldDB" id="I3EFI7"/>
<dbReference type="GO" id="GO:0005524">
    <property type="term" value="F:ATP binding"/>
    <property type="evidence" value="ECO:0007669"/>
    <property type="project" value="UniProtKB-UniRule"/>
</dbReference>
<dbReference type="Proteomes" id="UP000002872">
    <property type="component" value="Unassembled WGS sequence"/>
</dbReference>
<keyword evidence="4" id="KW-0493">Microtubule</keyword>
<dbReference type="EMBL" id="GL870880">
    <property type="protein sequence ID" value="EIJ87984.1"/>
    <property type="molecule type" value="Genomic_DNA"/>
</dbReference>
<dbReference type="OrthoDB" id="3176171at2759"/>
<evidence type="ECO:0000256" key="4">
    <source>
        <dbReference type="RuleBase" id="RU000394"/>
    </source>
</evidence>
<dbReference type="Pfam" id="PF16796">
    <property type="entry name" value="Microtub_bd"/>
    <property type="match status" value="1"/>
</dbReference>
<dbReference type="GO" id="GO:0008017">
    <property type="term" value="F:microtubule binding"/>
    <property type="evidence" value="ECO:0007669"/>
    <property type="project" value="InterPro"/>
</dbReference>
<dbReference type="PRINTS" id="PR00380">
    <property type="entry name" value="KINESINHEAVY"/>
</dbReference>
<keyword evidence="2 3" id="KW-0067">ATP-binding</keyword>
<feature type="binding site" evidence="3">
    <location>
        <begin position="187"/>
        <end position="194"/>
    </location>
    <ligand>
        <name>ATP</name>
        <dbReference type="ChEBI" id="CHEBI:30616"/>
    </ligand>
</feature>
<dbReference type="Pfam" id="PF00225">
    <property type="entry name" value="Kinesin"/>
    <property type="match status" value="1"/>
</dbReference>
<evidence type="ECO:0000256" key="1">
    <source>
        <dbReference type="ARBA" id="ARBA00022741"/>
    </source>
</evidence>
<keyword evidence="1 3" id="KW-0547">Nucleotide-binding</keyword>
<dbReference type="GO" id="GO:0007018">
    <property type="term" value="P:microtubule-based movement"/>
    <property type="evidence" value="ECO:0007669"/>
    <property type="project" value="InterPro"/>
</dbReference>
<proteinExistence type="inferred from homology"/>
<dbReference type="SUPFAM" id="SSF52540">
    <property type="entry name" value="P-loop containing nucleoside triphosphate hydrolases"/>
    <property type="match status" value="1"/>
</dbReference>
<dbReference type="PROSITE" id="PS00411">
    <property type="entry name" value="KINESIN_MOTOR_1"/>
    <property type="match status" value="1"/>
</dbReference>
<dbReference type="OMA" id="DIMRENS"/>
<dbReference type="InterPro" id="IPR031852">
    <property type="entry name" value="Vik1/Cik1_MT-bd"/>
</dbReference>
<dbReference type="PANTHER" id="PTHR47972">
    <property type="entry name" value="KINESIN-LIKE PROTEIN KLP-3"/>
    <property type="match status" value="1"/>
</dbReference>
<evidence type="ECO:0000256" key="3">
    <source>
        <dbReference type="PROSITE-ProRule" id="PRU00283"/>
    </source>
</evidence>
<evidence type="ECO:0000313" key="7">
    <source>
        <dbReference type="EMBL" id="EIJ87984.1"/>
    </source>
</evidence>
<dbReference type="PROSITE" id="PS50067">
    <property type="entry name" value="KINESIN_MOTOR_2"/>
    <property type="match status" value="1"/>
</dbReference>
<dbReference type="InterPro" id="IPR027640">
    <property type="entry name" value="Kinesin-like_fam"/>
</dbReference>
<dbReference type="InterPro" id="IPR027417">
    <property type="entry name" value="P-loop_NTPase"/>
</dbReference>
<accession>I3EFI7</accession>
<dbReference type="InterPro" id="IPR019821">
    <property type="entry name" value="Kinesin_motor_CS"/>
</dbReference>
<evidence type="ECO:0000259" key="6">
    <source>
        <dbReference type="PROSITE" id="PS50067"/>
    </source>
</evidence>
<dbReference type="STRING" id="935791.I3EFI7"/>
<evidence type="ECO:0000256" key="5">
    <source>
        <dbReference type="SAM" id="Coils"/>
    </source>
</evidence>
<keyword evidence="5" id="KW-0175">Coiled coil</keyword>
<evidence type="ECO:0000313" key="8">
    <source>
        <dbReference type="Proteomes" id="UP000002872"/>
    </source>
</evidence>
<organism evidence="7 8">
    <name type="scientific">Nematocida parisii (strain ERTm3)</name>
    <name type="common">Nematode killer fungus</name>
    <dbReference type="NCBI Taxonomy" id="935791"/>
    <lineage>
        <taxon>Eukaryota</taxon>
        <taxon>Fungi</taxon>
        <taxon>Fungi incertae sedis</taxon>
        <taxon>Microsporidia</taxon>
        <taxon>Nematocida</taxon>
    </lineage>
</organism>
<dbReference type="GO" id="GO:0003777">
    <property type="term" value="F:microtubule motor activity"/>
    <property type="evidence" value="ECO:0007669"/>
    <property type="project" value="InterPro"/>
</dbReference>
<dbReference type="SMART" id="SM00129">
    <property type="entry name" value="KISc"/>
    <property type="match status" value="1"/>
</dbReference>
<comment type="similarity">
    <text evidence="3 4">Belongs to the TRAFAC class myosin-kinesin ATPase superfamily. Kinesin family.</text>
</comment>
<reference evidence="7" key="1">
    <citation type="submission" date="2011-01" db="EMBL/GenBank/DDBJ databases">
        <title>The Genome Sequence of Nematocida parisii strain ERTm3.</title>
        <authorList>
            <consortium name="The Broad Institute Genome Sequencing Platform"/>
            <consortium name="The Broad Institute Genome Sequencing Center for Infectious Disease"/>
            <person name="Cuomo C."/>
            <person name="Troemel E."/>
            <person name="Young S.K."/>
            <person name="Zeng Q."/>
            <person name="Gargeya S."/>
            <person name="Fitzgerald M."/>
            <person name="Haas B."/>
            <person name="Abouelleil A."/>
            <person name="Alvarado L."/>
            <person name="Arachchi H.M."/>
            <person name="Berlin A."/>
            <person name="Chapman S.B."/>
            <person name="Gearin G."/>
            <person name="Goldberg J."/>
            <person name="Griggs A."/>
            <person name="Gujja S."/>
            <person name="Hansen M."/>
            <person name="Heiman D."/>
            <person name="Howarth C."/>
            <person name="Larimer J."/>
            <person name="Lui A."/>
            <person name="MacDonald P.J.P."/>
            <person name="McCowen C."/>
            <person name="Montmayeur A."/>
            <person name="Murphy C."/>
            <person name="Neiman D."/>
            <person name="Pearson M."/>
            <person name="Priest M."/>
            <person name="Roberts A."/>
            <person name="Saif S."/>
            <person name="Shea T."/>
            <person name="Sisk P."/>
            <person name="Stolte C."/>
            <person name="Sykes S."/>
            <person name="Wortman J."/>
            <person name="Nusbaum C."/>
            <person name="Birren B."/>
        </authorList>
    </citation>
    <scope>NUCLEOTIDE SEQUENCE</scope>
    <source>
        <strain evidence="7">ERTm3</strain>
    </source>
</reference>
<dbReference type="HOGENOM" id="CLU_001485_2_2_1"/>
<sequence>MAFINTDRLSNILSNMEENTSNLKYAIKNNISEILKKETNNEIESLKEEIRALKARATAEPRNSEIEKCKENTEISKEVEELREELRNEKEKYRNYKEWAEKKIKSQMNNLLELKGTIRVITRIKPFNSTEKVLFTDEMIEFPHKSFTSHCNRVFSPGTTQKKVFSEIEDLVYSVTQGYNVSVLAYGPTGSGKTYTMEGKSELSCSKKLFVVGSGISGFCSECECNSCIEKGVVYRSADVLSKELKRLEGFGYTHQVKITGVELYNDKVIKSVESMGVDEIEKVFKNVSSGRKISSTECNQRSSRSHLILTINIAIRKETDRAMEYIEGSLCIVDLAGSERLNHSLAEGDRMKEAVEINKSLSALGDVVYAISNNTPHIPYRNSKLTTMLKSTLGSGAKTAFIINVDPGSSIDETITALRFCNRLQECKLGKAKVTSVEIVK</sequence>
<dbReference type="GO" id="GO:0005874">
    <property type="term" value="C:microtubule"/>
    <property type="evidence" value="ECO:0007669"/>
    <property type="project" value="UniProtKB-KW"/>
</dbReference>
<feature type="domain" description="Kinesin motor" evidence="6">
    <location>
        <begin position="117"/>
        <end position="428"/>
    </location>
</feature>
<keyword evidence="3 4" id="KW-0505">Motor protein</keyword>
<dbReference type="InterPro" id="IPR036961">
    <property type="entry name" value="Kinesin_motor_dom_sf"/>
</dbReference>
<evidence type="ECO:0000256" key="2">
    <source>
        <dbReference type="ARBA" id="ARBA00022840"/>
    </source>
</evidence>
<protein>
    <recommendedName>
        <fullName evidence="4">Kinesin-like protein</fullName>
    </recommendedName>
</protein>
<dbReference type="InParanoid" id="I3EFI7"/>
<feature type="coiled-coil region" evidence="5">
    <location>
        <begin position="29"/>
        <end position="103"/>
    </location>
</feature>
<name>I3EFI7_NEMP3</name>